<dbReference type="GO" id="GO:0015074">
    <property type="term" value="P:DNA integration"/>
    <property type="evidence" value="ECO:0007669"/>
    <property type="project" value="InterPro"/>
</dbReference>
<dbReference type="Proteomes" id="UP001642409">
    <property type="component" value="Unassembled WGS sequence"/>
</dbReference>
<gene>
    <name evidence="3" type="ORF">HINF_LOCUS31791</name>
    <name evidence="2" type="ORF">HINF_LOCUS41237</name>
</gene>
<name>A0AA86UJH6_9EUKA</name>
<accession>A0AA86UJH6</accession>
<reference evidence="3 4" key="2">
    <citation type="submission" date="2024-07" db="EMBL/GenBank/DDBJ databases">
        <authorList>
            <person name="Akdeniz Z."/>
        </authorList>
    </citation>
    <scope>NUCLEOTIDE SEQUENCE [LARGE SCALE GENOMIC DNA]</scope>
</reference>
<keyword evidence="4" id="KW-1185">Reference proteome</keyword>
<evidence type="ECO:0000313" key="2">
    <source>
        <dbReference type="EMBL" id="CAI9953592.1"/>
    </source>
</evidence>
<sequence>MTNQELVFVNQYDSWQGDLLELRDSKYMKEKLQNCFVSIFYSPATHLLHLKLITYKTPIWTVEHFKELQRYLVDNDLEADIDTLTTDFGGEYKGIFEDYLIKFNVSHRVVLFDDLQLAPINAMCRYIRGRIQKGIQELSELSDEQHDSGQVYINQDQLETILDNLMKFHNYEKSIRLYSKVPAKITREEVDDVNAVKKAQNDELNDVYDFKLGDIVNVLMLKENSKFDKKRERKWSRGTYKIINKIGSFFQVIPEPFDFDQYVQTFKLQRGHPWGIPAYHRKCYQLKFAKNQTLSKEYYSYELENTNFYTFDSIQAAVNNKGQTVKIYDVLEHAEDQAKQLKYIYKGSFQIYYYLFNQAFVAKSLQQISYNSYRRQIFVWIGFTSILHASISYEMIILNYSDLFEKSVQQKSQLYFLDYIKQCPKQSM</sequence>
<dbReference type="AlphaFoldDB" id="A0AA86UJH6"/>
<dbReference type="InterPro" id="IPR001584">
    <property type="entry name" value="Integrase_cat-core"/>
</dbReference>
<evidence type="ECO:0000259" key="1">
    <source>
        <dbReference type="PROSITE" id="PS50994"/>
    </source>
</evidence>
<proteinExistence type="predicted"/>
<dbReference type="EMBL" id="CATOUU010000840">
    <property type="protein sequence ID" value="CAI9953592.1"/>
    <property type="molecule type" value="Genomic_DNA"/>
</dbReference>
<dbReference type="EMBL" id="CAXDID020000107">
    <property type="protein sequence ID" value="CAL6028407.1"/>
    <property type="molecule type" value="Genomic_DNA"/>
</dbReference>
<feature type="domain" description="Integrase catalytic" evidence="1">
    <location>
        <begin position="1"/>
        <end position="190"/>
    </location>
</feature>
<dbReference type="PROSITE" id="PS50994">
    <property type="entry name" value="INTEGRASE"/>
    <property type="match status" value="1"/>
</dbReference>
<protein>
    <recommendedName>
        <fullName evidence="1">Integrase catalytic domain-containing protein</fullName>
    </recommendedName>
</protein>
<comment type="caution">
    <text evidence="2">The sequence shown here is derived from an EMBL/GenBank/DDBJ whole genome shotgun (WGS) entry which is preliminary data.</text>
</comment>
<evidence type="ECO:0000313" key="3">
    <source>
        <dbReference type="EMBL" id="CAL6028407.1"/>
    </source>
</evidence>
<evidence type="ECO:0000313" key="4">
    <source>
        <dbReference type="Proteomes" id="UP001642409"/>
    </source>
</evidence>
<organism evidence="2">
    <name type="scientific">Hexamita inflata</name>
    <dbReference type="NCBI Taxonomy" id="28002"/>
    <lineage>
        <taxon>Eukaryota</taxon>
        <taxon>Metamonada</taxon>
        <taxon>Diplomonadida</taxon>
        <taxon>Hexamitidae</taxon>
        <taxon>Hexamitinae</taxon>
        <taxon>Hexamita</taxon>
    </lineage>
</organism>
<reference evidence="2" key="1">
    <citation type="submission" date="2023-06" db="EMBL/GenBank/DDBJ databases">
        <authorList>
            <person name="Kurt Z."/>
        </authorList>
    </citation>
    <scope>NUCLEOTIDE SEQUENCE</scope>
</reference>